<dbReference type="InterPro" id="IPR009799">
    <property type="entry name" value="EthD_dom"/>
</dbReference>
<gene>
    <name evidence="3" type="ORF">CC80DRAFT_94810</name>
</gene>
<dbReference type="SUPFAM" id="SSF54909">
    <property type="entry name" value="Dimeric alpha+beta barrel"/>
    <property type="match status" value="1"/>
</dbReference>
<dbReference type="Gene3D" id="3.30.70.100">
    <property type="match status" value="1"/>
</dbReference>
<dbReference type="OrthoDB" id="2519291at2759"/>
<dbReference type="GO" id="GO:0016491">
    <property type="term" value="F:oxidoreductase activity"/>
    <property type="evidence" value="ECO:0007669"/>
    <property type="project" value="InterPro"/>
</dbReference>
<organism evidence="3 4">
    <name type="scientific">Byssothecium circinans</name>
    <dbReference type="NCBI Taxonomy" id="147558"/>
    <lineage>
        <taxon>Eukaryota</taxon>
        <taxon>Fungi</taxon>
        <taxon>Dikarya</taxon>
        <taxon>Ascomycota</taxon>
        <taxon>Pezizomycotina</taxon>
        <taxon>Dothideomycetes</taxon>
        <taxon>Pleosporomycetidae</taxon>
        <taxon>Pleosporales</taxon>
        <taxon>Massarineae</taxon>
        <taxon>Massarinaceae</taxon>
        <taxon>Byssothecium</taxon>
    </lineage>
</organism>
<dbReference type="AlphaFoldDB" id="A0A6A5TSN6"/>
<accession>A0A6A5TSN6</accession>
<feature type="domain" description="EthD" evidence="2">
    <location>
        <begin position="13"/>
        <end position="104"/>
    </location>
</feature>
<dbReference type="InterPro" id="IPR011008">
    <property type="entry name" value="Dimeric_a/b-barrel"/>
</dbReference>
<evidence type="ECO:0000259" key="2">
    <source>
        <dbReference type="Pfam" id="PF07110"/>
    </source>
</evidence>
<proteinExistence type="inferred from homology"/>
<comment type="similarity">
    <text evidence="1">Belongs to the tpcK family.</text>
</comment>
<dbReference type="EMBL" id="ML976995">
    <property type="protein sequence ID" value="KAF1955418.1"/>
    <property type="molecule type" value="Genomic_DNA"/>
</dbReference>
<name>A0A6A5TSN6_9PLEO</name>
<keyword evidence="4" id="KW-1185">Reference proteome</keyword>
<evidence type="ECO:0000256" key="1">
    <source>
        <dbReference type="ARBA" id="ARBA00005986"/>
    </source>
</evidence>
<evidence type="ECO:0000313" key="3">
    <source>
        <dbReference type="EMBL" id="KAF1955418.1"/>
    </source>
</evidence>
<dbReference type="Proteomes" id="UP000800035">
    <property type="component" value="Unassembled WGS sequence"/>
</dbReference>
<protein>
    <recommendedName>
        <fullName evidence="2">EthD domain-containing protein</fullName>
    </recommendedName>
</protein>
<sequence>MFFNVLIFGLRAPNLTHAEYKSHYETIHVPLAQSLAGSAWPLSHTRYYAGGNATLAAISYPVDWDSMAVLSFRDETHAFTFQKVLGQPEASKKIHDDEALFMDFEKGSPRMVVVGMDVGVTYGAEA</sequence>
<reference evidence="3" key="1">
    <citation type="journal article" date="2020" name="Stud. Mycol.">
        <title>101 Dothideomycetes genomes: a test case for predicting lifestyles and emergence of pathogens.</title>
        <authorList>
            <person name="Haridas S."/>
            <person name="Albert R."/>
            <person name="Binder M."/>
            <person name="Bloem J."/>
            <person name="Labutti K."/>
            <person name="Salamov A."/>
            <person name="Andreopoulos B."/>
            <person name="Baker S."/>
            <person name="Barry K."/>
            <person name="Bills G."/>
            <person name="Bluhm B."/>
            <person name="Cannon C."/>
            <person name="Castanera R."/>
            <person name="Culley D."/>
            <person name="Daum C."/>
            <person name="Ezra D."/>
            <person name="Gonzalez J."/>
            <person name="Henrissat B."/>
            <person name="Kuo A."/>
            <person name="Liang C."/>
            <person name="Lipzen A."/>
            <person name="Lutzoni F."/>
            <person name="Magnuson J."/>
            <person name="Mondo S."/>
            <person name="Nolan M."/>
            <person name="Ohm R."/>
            <person name="Pangilinan J."/>
            <person name="Park H.-J."/>
            <person name="Ramirez L."/>
            <person name="Alfaro M."/>
            <person name="Sun H."/>
            <person name="Tritt A."/>
            <person name="Yoshinaga Y."/>
            <person name="Zwiers L.-H."/>
            <person name="Turgeon B."/>
            <person name="Goodwin S."/>
            <person name="Spatafora J."/>
            <person name="Crous P."/>
            <person name="Grigoriev I."/>
        </authorList>
    </citation>
    <scope>NUCLEOTIDE SEQUENCE</scope>
    <source>
        <strain evidence="3">CBS 675.92</strain>
    </source>
</reference>
<dbReference type="Pfam" id="PF07110">
    <property type="entry name" value="EthD"/>
    <property type="match status" value="1"/>
</dbReference>
<evidence type="ECO:0000313" key="4">
    <source>
        <dbReference type="Proteomes" id="UP000800035"/>
    </source>
</evidence>